<dbReference type="EMBL" id="JAMKFB020000124">
    <property type="protein sequence ID" value="KAL0153232.1"/>
    <property type="molecule type" value="Genomic_DNA"/>
</dbReference>
<reference evidence="2 3" key="1">
    <citation type="submission" date="2024-05" db="EMBL/GenBank/DDBJ databases">
        <title>Genome sequencing and assembly of Indian major carp, Cirrhinus mrigala (Hamilton, 1822).</title>
        <authorList>
            <person name="Mohindra V."/>
            <person name="Chowdhury L.M."/>
            <person name="Lal K."/>
            <person name="Jena J.K."/>
        </authorList>
    </citation>
    <scope>NUCLEOTIDE SEQUENCE [LARGE SCALE GENOMIC DNA]</scope>
    <source>
        <strain evidence="2">CM1030</strain>
        <tissue evidence="2">Blood</tissue>
    </source>
</reference>
<gene>
    <name evidence="2" type="ORF">M9458_051455</name>
</gene>
<feature type="non-terminal residue" evidence="2">
    <location>
        <position position="451"/>
    </location>
</feature>
<organism evidence="2 3">
    <name type="scientific">Cirrhinus mrigala</name>
    <name type="common">Mrigala</name>
    <dbReference type="NCBI Taxonomy" id="683832"/>
    <lineage>
        <taxon>Eukaryota</taxon>
        <taxon>Metazoa</taxon>
        <taxon>Chordata</taxon>
        <taxon>Craniata</taxon>
        <taxon>Vertebrata</taxon>
        <taxon>Euteleostomi</taxon>
        <taxon>Actinopterygii</taxon>
        <taxon>Neopterygii</taxon>
        <taxon>Teleostei</taxon>
        <taxon>Ostariophysi</taxon>
        <taxon>Cypriniformes</taxon>
        <taxon>Cyprinidae</taxon>
        <taxon>Labeoninae</taxon>
        <taxon>Labeonini</taxon>
        <taxon>Cirrhinus</taxon>
    </lineage>
</organism>
<proteinExistence type="predicted"/>
<sequence>MPRVEQTLASYLSPAAASSLKAPVLALQAAASHFSAGGRPPVPSGGLWLPLWLRRDISVDPVRYEGKGQGLPPGRPAFRLLACSATQSMLSSTGTRRHVSKRRRSSGSSLAAVQLTRLLSWSSLVRVPAPHTGKRKNRASPPRNSSPSEAGRSSLRRAFPSVFFRQKTKTFPELGGSPPLRGSQGPLDQVLPCRAKPLQDTGLATRVTPEASLERLVPLVDHLAAMETTAQCVCLGPAHCRARLSHSVRRSTSAVQRGLFPLWWAPSRVLVMEQEVATLLRKEAIEVVPPQSRESGFYSRYFHCSQEGWGPASYFGNLRLLNRSVLAAEVQDADCKTGRVSNQVRGLVCHDRSKRRVFPRLHPSSTQEVPEGIRILNYIDDWLILAQSEMVAVRHRDVVLRSHEGAGVETERQEKTTYLGRGVGFDHDAGTFVSCSDRVDPHCSQESEGRP</sequence>
<accession>A0ABD0MVM8</accession>
<protein>
    <submittedName>
        <fullName evidence="2">Uncharacterized protein</fullName>
    </submittedName>
</protein>
<evidence type="ECO:0000313" key="3">
    <source>
        <dbReference type="Proteomes" id="UP001529510"/>
    </source>
</evidence>
<comment type="caution">
    <text evidence="2">The sequence shown here is derived from an EMBL/GenBank/DDBJ whole genome shotgun (WGS) entry which is preliminary data.</text>
</comment>
<feature type="region of interest" description="Disordered" evidence="1">
    <location>
        <begin position="129"/>
        <end position="153"/>
    </location>
</feature>
<evidence type="ECO:0000313" key="2">
    <source>
        <dbReference type="EMBL" id="KAL0153232.1"/>
    </source>
</evidence>
<feature type="region of interest" description="Disordered" evidence="1">
    <location>
        <begin position="89"/>
        <end position="108"/>
    </location>
</feature>
<dbReference type="AlphaFoldDB" id="A0ABD0MVM8"/>
<feature type="compositionally biased region" description="Basic residues" evidence="1">
    <location>
        <begin position="95"/>
        <end position="105"/>
    </location>
</feature>
<feature type="compositionally biased region" description="Low complexity" evidence="1">
    <location>
        <begin position="139"/>
        <end position="148"/>
    </location>
</feature>
<dbReference type="Proteomes" id="UP001529510">
    <property type="component" value="Unassembled WGS sequence"/>
</dbReference>
<evidence type="ECO:0000256" key="1">
    <source>
        <dbReference type="SAM" id="MobiDB-lite"/>
    </source>
</evidence>
<name>A0ABD0MVM8_CIRMR</name>
<keyword evidence="3" id="KW-1185">Reference proteome</keyword>